<accession>A0ABQ7PWH1</accession>
<dbReference type="Proteomes" id="UP000823941">
    <property type="component" value="Chromosome 26"/>
</dbReference>
<evidence type="ECO:0000313" key="2">
    <source>
        <dbReference type="Proteomes" id="UP000823941"/>
    </source>
</evidence>
<comment type="caution">
    <text evidence="1">The sequence shown here is derived from an EMBL/GenBank/DDBJ whole genome shotgun (WGS) entry which is preliminary data.</text>
</comment>
<sequence length="171" mass="18970">MSSAFSERIELDDVLRRFTLSQKYHVVLGFLLFIAFASNSLTGSQFVFAADYVQYKCHSSFALCGVNTIKNVTFENQFDQQCYERVPLDEAATCLEVNQSKLVPCNDWVYENPDSFVAELSYWAGLPAVLFGSASALAAIVTIFVPDTADDSLPDTVRQAEVVGQRKKSLA</sequence>
<protein>
    <recommendedName>
        <fullName evidence="3">Transmembrane protein</fullName>
    </recommendedName>
</protein>
<name>A0ABQ7PWH1_PLUXY</name>
<reference evidence="1 2" key="1">
    <citation type="submission" date="2021-06" db="EMBL/GenBank/DDBJ databases">
        <title>A haploid diamondback moth (Plutella xylostella L.) genome assembly resolves 31 chromosomes and identifies a diamide resistance mutation.</title>
        <authorList>
            <person name="Ward C.M."/>
            <person name="Perry K.D."/>
            <person name="Baker G."/>
            <person name="Powis K."/>
            <person name="Heckel D.G."/>
            <person name="Baxter S.W."/>
        </authorList>
    </citation>
    <scope>NUCLEOTIDE SEQUENCE [LARGE SCALE GENOMIC DNA]</scope>
    <source>
        <strain evidence="1 2">LV</strain>
        <tissue evidence="1">Single pupa</tissue>
    </source>
</reference>
<evidence type="ECO:0008006" key="3">
    <source>
        <dbReference type="Google" id="ProtNLM"/>
    </source>
</evidence>
<keyword evidence="2" id="KW-1185">Reference proteome</keyword>
<proteinExistence type="predicted"/>
<gene>
    <name evidence="1" type="ORF">JYU34_019198</name>
</gene>
<dbReference type="EMBL" id="JAHIBW010000026">
    <property type="protein sequence ID" value="KAG7297256.1"/>
    <property type="molecule type" value="Genomic_DNA"/>
</dbReference>
<evidence type="ECO:0000313" key="1">
    <source>
        <dbReference type="EMBL" id="KAG7297256.1"/>
    </source>
</evidence>
<organism evidence="1 2">
    <name type="scientific">Plutella xylostella</name>
    <name type="common">Diamondback moth</name>
    <name type="synonym">Plutella maculipennis</name>
    <dbReference type="NCBI Taxonomy" id="51655"/>
    <lineage>
        <taxon>Eukaryota</taxon>
        <taxon>Metazoa</taxon>
        <taxon>Ecdysozoa</taxon>
        <taxon>Arthropoda</taxon>
        <taxon>Hexapoda</taxon>
        <taxon>Insecta</taxon>
        <taxon>Pterygota</taxon>
        <taxon>Neoptera</taxon>
        <taxon>Endopterygota</taxon>
        <taxon>Lepidoptera</taxon>
        <taxon>Glossata</taxon>
        <taxon>Ditrysia</taxon>
        <taxon>Yponomeutoidea</taxon>
        <taxon>Plutellidae</taxon>
        <taxon>Plutella</taxon>
    </lineage>
</organism>